<dbReference type="Pfam" id="PF21595">
    <property type="entry name" value="CCL2-like"/>
    <property type="match status" value="1"/>
</dbReference>
<accession>A0A0C9X274</accession>
<gene>
    <name evidence="2" type="ORF">K443DRAFT_14141</name>
</gene>
<sequence>MLSISPEYKDEPAYLQIQQSNCSTIPEPTINFAFHSSKPFLRIMQFQTLINAVALVLFIAGAHAKVQAGSIDSIVNKVKSSKGEDRAMTFNGEDKTVIVSLDDPTASKQQWIFTNVQLDLKTLSISPADNKGDQCA</sequence>
<evidence type="ECO:0000259" key="1">
    <source>
        <dbReference type="Pfam" id="PF21595"/>
    </source>
</evidence>
<dbReference type="Gene3D" id="2.80.10.50">
    <property type="match status" value="1"/>
</dbReference>
<evidence type="ECO:0000313" key="2">
    <source>
        <dbReference type="EMBL" id="KIJ91746.1"/>
    </source>
</evidence>
<dbReference type="Proteomes" id="UP000054477">
    <property type="component" value="Unassembled WGS sequence"/>
</dbReference>
<protein>
    <recommendedName>
        <fullName evidence="1">CCL2-like lectin domain-containing protein</fullName>
    </recommendedName>
</protein>
<keyword evidence="3" id="KW-1185">Reference proteome</keyword>
<dbReference type="EMBL" id="KN838973">
    <property type="protein sequence ID" value="KIJ91746.1"/>
    <property type="molecule type" value="Genomic_DNA"/>
</dbReference>
<dbReference type="HOGENOM" id="CLU_1875766_0_0_1"/>
<dbReference type="AlphaFoldDB" id="A0A0C9X274"/>
<feature type="domain" description="CCL2-like lectin" evidence="1">
    <location>
        <begin position="74"/>
        <end position="136"/>
    </location>
</feature>
<name>A0A0C9X274_9AGAR</name>
<organism evidence="2 3">
    <name type="scientific">Laccaria amethystina LaAM-08-1</name>
    <dbReference type="NCBI Taxonomy" id="1095629"/>
    <lineage>
        <taxon>Eukaryota</taxon>
        <taxon>Fungi</taxon>
        <taxon>Dikarya</taxon>
        <taxon>Basidiomycota</taxon>
        <taxon>Agaricomycotina</taxon>
        <taxon>Agaricomycetes</taxon>
        <taxon>Agaricomycetidae</taxon>
        <taxon>Agaricales</taxon>
        <taxon>Agaricineae</taxon>
        <taxon>Hydnangiaceae</taxon>
        <taxon>Laccaria</taxon>
    </lineage>
</organism>
<reference evidence="3" key="2">
    <citation type="submission" date="2015-01" db="EMBL/GenBank/DDBJ databases">
        <title>Evolutionary Origins and Diversification of the Mycorrhizal Mutualists.</title>
        <authorList>
            <consortium name="DOE Joint Genome Institute"/>
            <consortium name="Mycorrhizal Genomics Consortium"/>
            <person name="Kohler A."/>
            <person name="Kuo A."/>
            <person name="Nagy L.G."/>
            <person name="Floudas D."/>
            <person name="Copeland A."/>
            <person name="Barry K.W."/>
            <person name="Cichocki N."/>
            <person name="Veneault-Fourrey C."/>
            <person name="LaButti K."/>
            <person name="Lindquist E.A."/>
            <person name="Lipzen A."/>
            <person name="Lundell T."/>
            <person name="Morin E."/>
            <person name="Murat C."/>
            <person name="Riley R."/>
            <person name="Ohm R."/>
            <person name="Sun H."/>
            <person name="Tunlid A."/>
            <person name="Henrissat B."/>
            <person name="Grigoriev I.V."/>
            <person name="Hibbett D.S."/>
            <person name="Martin F."/>
        </authorList>
    </citation>
    <scope>NUCLEOTIDE SEQUENCE [LARGE SCALE GENOMIC DNA]</scope>
    <source>
        <strain evidence="3">LaAM-08-1</strain>
    </source>
</reference>
<evidence type="ECO:0000313" key="3">
    <source>
        <dbReference type="Proteomes" id="UP000054477"/>
    </source>
</evidence>
<reference evidence="2 3" key="1">
    <citation type="submission" date="2014-04" db="EMBL/GenBank/DDBJ databases">
        <authorList>
            <consortium name="DOE Joint Genome Institute"/>
            <person name="Kuo A."/>
            <person name="Kohler A."/>
            <person name="Nagy L.G."/>
            <person name="Floudas D."/>
            <person name="Copeland A."/>
            <person name="Barry K.W."/>
            <person name="Cichocki N."/>
            <person name="Veneault-Fourrey C."/>
            <person name="LaButti K."/>
            <person name="Lindquist E.A."/>
            <person name="Lipzen A."/>
            <person name="Lundell T."/>
            <person name="Morin E."/>
            <person name="Murat C."/>
            <person name="Sun H."/>
            <person name="Tunlid A."/>
            <person name="Henrissat B."/>
            <person name="Grigoriev I.V."/>
            <person name="Hibbett D.S."/>
            <person name="Martin F."/>
            <person name="Nordberg H.P."/>
            <person name="Cantor M.N."/>
            <person name="Hua S.X."/>
        </authorList>
    </citation>
    <scope>NUCLEOTIDE SEQUENCE [LARGE SCALE GENOMIC DNA]</scope>
    <source>
        <strain evidence="2 3">LaAM-08-1</strain>
    </source>
</reference>
<proteinExistence type="predicted"/>
<dbReference type="InterPro" id="IPR048746">
    <property type="entry name" value="CCL2-like_lectin"/>
</dbReference>